<sequence>MGLATTTAAFLATITVAMPRTKATSLVMVLATITPVWLESMAQVVLLAALTIQLFLET</sequence>
<protein>
    <submittedName>
        <fullName evidence="2">Uncharacterized protein</fullName>
    </submittedName>
</protein>
<evidence type="ECO:0000256" key="1">
    <source>
        <dbReference type="SAM" id="Phobius"/>
    </source>
</evidence>
<feature type="transmembrane region" description="Helical" evidence="1">
    <location>
        <begin position="35"/>
        <end position="56"/>
    </location>
</feature>
<keyword evidence="1" id="KW-0472">Membrane</keyword>
<accession>A0A5B7DWG3</accession>
<evidence type="ECO:0000313" key="2">
    <source>
        <dbReference type="EMBL" id="MPC25850.1"/>
    </source>
</evidence>
<keyword evidence="1" id="KW-1133">Transmembrane helix</keyword>
<reference evidence="2 3" key="1">
    <citation type="submission" date="2019-05" db="EMBL/GenBank/DDBJ databases">
        <title>Another draft genome of Portunus trituberculatus and its Hox gene families provides insights of decapod evolution.</title>
        <authorList>
            <person name="Jeong J.-H."/>
            <person name="Song I."/>
            <person name="Kim S."/>
            <person name="Choi T."/>
            <person name="Kim D."/>
            <person name="Ryu S."/>
            <person name="Kim W."/>
        </authorList>
    </citation>
    <scope>NUCLEOTIDE SEQUENCE [LARGE SCALE GENOMIC DNA]</scope>
    <source>
        <tissue evidence="2">Muscle</tissue>
    </source>
</reference>
<evidence type="ECO:0000313" key="3">
    <source>
        <dbReference type="Proteomes" id="UP000324222"/>
    </source>
</evidence>
<dbReference type="EMBL" id="VSRR010001518">
    <property type="protein sequence ID" value="MPC25850.1"/>
    <property type="molecule type" value="Genomic_DNA"/>
</dbReference>
<dbReference type="Proteomes" id="UP000324222">
    <property type="component" value="Unassembled WGS sequence"/>
</dbReference>
<name>A0A5B7DWG3_PORTR</name>
<keyword evidence="1" id="KW-0812">Transmembrane</keyword>
<dbReference type="AlphaFoldDB" id="A0A5B7DWG3"/>
<gene>
    <name evidence="2" type="ORF">E2C01_018973</name>
</gene>
<keyword evidence="3" id="KW-1185">Reference proteome</keyword>
<comment type="caution">
    <text evidence="2">The sequence shown here is derived from an EMBL/GenBank/DDBJ whole genome shotgun (WGS) entry which is preliminary data.</text>
</comment>
<proteinExistence type="predicted"/>
<organism evidence="2 3">
    <name type="scientific">Portunus trituberculatus</name>
    <name type="common">Swimming crab</name>
    <name type="synonym">Neptunus trituberculatus</name>
    <dbReference type="NCBI Taxonomy" id="210409"/>
    <lineage>
        <taxon>Eukaryota</taxon>
        <taxon>Metazoa</taxon>
        <taxon>Ecdysozoa</taxon>
        <taxon>Arthropoda</taxon>
        <taxon>Crustacea</taxon>
        <taxon>Multicrustacea</taxon>
        <taxon>Malacostraca</taxon>
        <taxon>Eumalacostraca</taxon>
        <taxon>Eucarida</taxon>
        <taxon>Decapoda</taxon>
        <taxon>Pleocyemata</taxon>
        <taxon>Brachyura</taxon>
        <taxon>Eubrachyura</taxon>
        <taxon>Portunoidea</taxon>
        <taxon>Portunidae</taxon>
        <taxon>Portuninae</taxon>
        <taxon>Portunus</taxon>
    </lineage>
</organism>